<keyword evidence="8" id="KW-1185">Reference proteome</keyword>
<dbReference type="GO" id="GO:0012505">
    <property type="term" value="C:endomembrane system"/>
    <property type="evidence" value="ECO:0007669"/>
    <property type="project" value="UniProtKB-SubCell"/>
</dbReference>
<organism evidence="7 8">
    <name type="scientific">Dendrobium nobile</name>
    <name type="common">Orchid</name>
    <dbReference type="NCBI Taxonomy" id="94219"/>
    <lineage>
        <taxon>Eukaryota</taxon>
        <taxon>Viridiplantae</taxon>
        <taxon>Streptophyta</taxon>
        <taxon>Embryophyta</taxon>
        <taxon>Tracheophyta</taxon>
        <taxon>Spermatophyta</taxon>
        <taxon>Magnoliopsida</taxon>
        <taxon>Liliopsida</taxon>
        <taxon>Asparagales</taxon>
        <taxon>Orchidaceae</taxon>
        <taxon>Epidendroideae</taxon>
        <taxon>Malaxideae</taxon>
        <taxon>Dendrobiinae</taxon>
        <taxon>Dendrobium</taxon>
    </lineage>
</organism>
<comment type="caution">
    <text evidence="7">The sequence shown here is derived from an EMBL/GenBank/DDBJ whole genome shotgun (WGS) entry which is preliminary data.</text>
</comment>
<dbReference type="InterPro" id="IPR036412">
    <property type="entry name" value="HAD-like_sf"/>
</dbReference>
<dbReference type="Gene3D" id="3.40.1110.10">
    <property type="entry name" value="Calcium-transporting ATPase, cytoplasmic domain N"/>
    <property type="match status" value="1"/>
</dbReference>
<evidence type="ECO:0000256" key="3">
    <source>
        <dbReference type="ARBA" id="ARBA00022842"/>
    </source>
</evidence>
<evidence type="ECO:0000256" key="1">
    <source>
        <dbReference type="ARBA" id="ARBA00004127"/>
    </source>
</evidence>
<keyword evidence="4 6" id="KW-1133">Transmembrane helix</keyword>
<dbReference type="Gene3D" id="3.40.50.1000">
    <property type="entry name" value="HAD superfamily/HAD-like"/>
    <property type="match status" value="2"/>
</dbReference>
<dbReference type="PRINTS" id="PR00119">
    <property type="entry name" value="CATATPASE"/>
</dbReference>
<dbReference type="InterPro" id="IPR023299">
    <property type="entry name" value="ATPase_P-typ_cyto_dom_N"/>
</dbReference>
<evidence type="ECO:0000313" key="7">
    <source>
        <dbReference type="EMBL" id="KAI0497030.1"/>
    </source>
</evidence>
<accession>A0A8T3ALP9</accession>
<comment type="subcellular location">
    <subcellularLocation>
        <location evidence="1">Endomembrane system</location>
        <topology evidence="1">Multi-pass membrane protein</topology>
    </subcellularLocation>
</comment>
<dbReference type="InterPro" id="IPR023214">
    <property type="entry name" value="HAD_sf"/>
</dbReference>
<feature type="transmembrane region" description="Helical" evidence="6">
    <location>
        <begin position="474"/>
        <end position="496"/>
    </location>
</feature>
<evidence type="ECO:0000256" key="5">
    <source>
        <dbReference type="ARBA" id="ARBA00023136"/>
    </source>
</evidence>
<dbReference type="Gene3D" id="1.20.1110.10">
    <property type="entry name" value="Calcium-transporting ATPase, transmembrane domain"/>
    <property type="match status" value="2"/>
</dbReference>
<dbReference type="InterPro" id="IPR001757">
    <property type="entry name" value="P_typ_ATPase"/>
</dbReference>
<dbReference type="GO" id="GO:0005524">
    <property type="term" value="F:ATP binding"/>
    <property type="evidence" value="ECO:0007669"/>
    <property type="project" value="InterPro"/>
</dbReference>
<dbReference type="PANTHER" id="PTHR24093">
    <property type="entry name" value="CATION TRANSPORTING ATPASE"/>
    <property type="match status" value="1"/>
</dbReference>
<reference evidence="7" key="1">
    <citation type="journal article" date="2022" name="Front. Genet.">
        <title>Chromosome-Scale Assembly of the Dendrobium nobile Genome Provides Insights Into the Molecular Mechanism of the Biosynthesis of the Medicinal Active Ingredient of Dendrobium.</title>
        <authorList>
            <person name="Xu Q."/>
            <person name="Niu S.-C."/>
            <person name="Li K.-L."/>
            <person name="Zheng P.-J."/>
            <person name="Zhang X.-J."/>
            <person name="Jia Y."/>
            <person name="Liu Y."/>
            <person name="Niu Y.-X."/>
            <person name="Yu L.-H."/>
            <person name="Chen D.-F."/>
            <person name="Zhang G.-Q."/>
        </authorList>
    </citation>
    <scope>NUCLEOTIDE SEQUENCE</scope>
    <source>
        <tissue evidence="7">Leaf</tissue>
    </source>
</reference>
<evidence type="ECO:0000313" key="8">
    <source>
        <dbReference type="Proteomes" id="UP000829196"/>
    </source>
</evidence>
<dbReference type="OrthoDB" id="3352408at2759"/>
<gene>
    <name evidence="7" type="ORF">KFK09_023358</name>
</gene>
<evidence type="ECO:0000256" key="4">
    <source>
        <dbReference type="ARBA" id="ARBA00022989"/>
    </source>
</evidence>
<dbReference type="GO" id="GO:0005388">
    <property type="term" value="F:P-type calcium transporter activity"/>
    <property type="evidence" value="ECO:0007669"/>
    <property type="project" value="TreeGrafter"/>
</dbReference>
<dbReference type="PANTHER" id="PTHR24093:SF369">
    <property type="entry name" value="CALCIUM-TRANSPORTING ATPASE"/>
    <property type="match status" value="1"/>
</dbReference>
<keyword evidence="3" id="KW-0460">Magnesium</keyword>
<dbReference type="SUPFAM" id="SSF56784">
    <property type="entry name" value="HAD-like"/>
    <property type="match status" value="1"/>
</dbReference>
<keyword evidence="5 6" id="KW-0472">Membrane</keyword>
<name>A0A8T3ALP9_DENNO</name>
<dbReference type="GO" id="GO:0005886">
    <property type="term" value="C:plasma membrane"/>
    <property type="evidence" value="ECO:0007669"/>
    <property type="project" value="TreeGrafter"/>
</dbReference>
<evidence type="ECO:0000256" key="2">
    <source>
        <dbReference type="ARBA" id="ARBA00022692"/>
    </source>
</evidence>
<dbReference type="EMBL" id="JAGYWB010000016">
    <property type="protein sequence ID" value="KAI0497030.1"/>
    <property type="molecule type" value="Genomic_DNA"/>
</dbReference>
<dbReference type="SUPFAM" id="SSF81660">
    <property type="entry name" value="Metal cation-transporting ATPase, ATP-binding domain N"/>
    <property type="match status" value="1"/>
</dbReference>
<proteinExistence type="predicted"/>
<keyword evidence="2 6" id="KW-0812">Transmembrane</keyword>
<sequence>MNKKKEELLSNLYRLKRQLCAKVLNFSFGHQNQAEALHAYAYICKREEVYLRYRRLAYLIKAELKPPAAYHASYCAQGSEIPFLMSGCKVADGYGTMLVTIVVVAVPEGFPLAYIDSSIFNAKDDGDKALVRRLSACETMGSATTICSDKTGNLTLNEMTVVEAHVGGMKLAAPDDVKQLSSSICSLLIEGISQNTTGSVYEQRMALLLSYWLSYRKAILSWGIKLGMKFDDARSKTSILQFFPSTQRRSEEVLQFMSCFAFVCETASGFTQMFIMMFHHVDSFKKVIEDMAALSLRCVALAYRLHELENVPREQERDSWALPENDLPGVRAAVELCTNAGVKVRMVTGDIFRLPKLLLGLWNPSFREEATEPTLIEGKHYTVKVKVLASLDKVMGGLLQMTAFASASTKEKGHVVAVTGDGTNDAPALHDADIGLAMGIQGLRLQKKARTLLFDDNFASVVKKFIQFQLTVNVAALVINVVAAVSPSSLALNLMVNMGIHGRLTWDHTVNLRRLWPRSYC</sequence>
<dbReference type="GO" id="GO:0016887">
    <property type="term" value="F:ATP hydrolysis activity"/>
    <property type="evidence" value="ECO:0007669"/>
    <property type="project" value="InterPro"/>
</dbReference>
<evidence type="ECO:0000256" key="6">
    <source>
        <dbReference type="SAM" id="Phobius"/>
    </source>
</evidence>
<protein>
    <submittedName>
        <fullName evidence="7">Uncharacterized protein</fullName>
    </submittedName>
</protein>
<dbReference type="Proteomes" id="UP000829196">
    <property type="component" value="Unassembled WGS sequence"/>
</dbReference>
<dbReference type="PRINTS" id="PR00120">
    <property type="entry name" value="HATPASE"/>
</dbReference>
<dbReference type="AlphaFoldDB" id="A0A8T3ALP9"/>